<comment type="subcellular location">
    <subcellularLocation>
        <location evidence="1">Nucleus</location>
    </subcellularLocation>
</comment>
<evidence type="ECO:0000256" key="7">
    <source>
        <dbReference type="SAM" id="MobiDB-lite"/>
    </source>
</evidence>
<accession>A0AB39ZEW7</accession>
<dbReference type="SMART" id="SM00576">
    <property type="entry name" value="BTP"/>
    <property type="match status" value="1"/>
</dbReference>
<dbReference type="CDD" id="cd08049">
    <property type="entry name" value="TAF8"/>
    <property type="match status" value="1"/>
</dbReference>
<dbReference type="PANTHER" id="PTHR46469">
    <property type="entry name" value="TRANSCRIPTION INITIATION FACTOR TFIID SUBUNIT 8"/>
    <property type="match status" value="1"/>
</dbReference>
<reference evidence="10" key="1">
    <citation type="submission" date="2025-08" db="UniProtKB">
        <authorList>
            <consortium name="RefSeq"/>
        </authorList>
    </citation>
    <scope>IDENTIFICATION</scope>
</reference>
<evidence type="ECO:0000256" key="1">
    <source>
        <dbReference type="ARBA" id="ARBA00004123"/>
    </source>
</evidence>
<feature type="region of interest" description="Disordered" evidence="7">
    <location>
        <begin position="266"/>
        <end position="300"/>
    </location>
</feature>
<dbReference type="InterPro" id="IPR037818">
    <property type="entry name" value="TAF8"/>
</dbReference>
<dbReference type="GO" id="GO:0006367">
    <property type="term" value="P:transcription initiation at RNA polymerase II promoter"/>
    <property type="evidence" value="ECO:0007669"/>
    <property type="project" value="TreeGrafter"/>
</dbReference>
<dbReference type="PANTHER" id="PTHR46469:SF1">
    <property type="entry name" value="TRANSCRIPTION INITIATION FACTOR TFIID SUBUNIT 8"/>
    <property type="match status" value="1"/>
</dbReference>
<dbReference type="RefSeq" id="XP_016934247.2">
    <property type="nucleotide sequence ID" value="XM_017078758.4"/>
</dbReference>
<keyword evidence="4" id="KW-0805">Transcription regulation</keyword>
<protein>
    <recommendedName>
        <fullName evidence="3">Transcription initiation factor TFIID subunit 8</fullName>
    </recommendedName>
</protein>
<organism evidence="9 10">
    <name type="scientific">Drosophila suzukii</name>
    <name type="common">Spotted-wing drosophila fruit fly</name>
    <dbReference type="NCBI Taxonomy" id="28584"/>
    <lineage>
        <taxon>Eukaryota</taxon>
        <taxon>Metazoa</taxon>
        <taxon>Ecdysozoa</taxon>
        <taxon>Arthropoda</taxon>
        <taxon>Hexapoda</taxon>
        <taxon>Insecta</taxon>
        <taxon>Pterygota</taxon>
        <taxon>Neoptera</taxon>
        <taxon>Endopterygota</taxon>
        <taxon>Diptera</taxon>
        <taxon>Brachycera</taxon>
        <taxon>Muscomorpha</taxon>
        <taxon>Ephydroidea</taxon>
        <taxon>Drosophilidae</taxon>
        <taxon>Drosophila</taxon>
        <taxon>Sophophora</taxon>
    </lineage>
</organism>
<dbReference type="InterPro" id="IPR019473">
    <property type="entry name" value="TFIID_su8_C"/>
</dbReference>
<dbReference type="GO" id="GO:0005669">
    <property type="term" value="C:transcription factor TFIID complex"/>
    <property type="evidence" value="ECO:0007669"/>
    <property type="project" value="InterPro"/>
</dbReference>
<feature type="domain" description="Bromodomain associated" evidence="8">
    <location>
        <begin position="5"/>
        <end position="77"/>
    </location>
</feature>
<dbReference type="Proteomes" id="UP001652628">
    <property type="component" value="Chromosome 3"/>
</dbReference>
<dbReference type="InterPro" id="IPR006565">
    <property type="entry name" value="BTP"/>
</dbReference>
<evidence type="ECO:0000256" key="5">
    <source>
        <dbReference type="ARBA" id="ARBA00023163"/>
    </source>
</evidence>
<gene>
    <name evidence="10" type="primary">sa</name>
</gene>
<feature type="compositionally biased region" description="Acidic residues" evidence="7">
    <location>
        <begin position="268"/>
        <end position="290"/>
    </location>
</feature>
<name>A0AB39ZEW7_DROSZ</name>
<evidence type="ECO:0000256" key="4">
    <source>
        <dbReference type="ARBA" id="ARBA00023015"/>
    </source>
</evidence>
<feature type="compositionally biased region" description="Polar residues" evidence="7">
    <location>
        <begin position="291"/>
        <end position="300"/>
    </location>
</feature>
<proteinExistence type="inferred from homology"/>
<dbReference type="CTD" id="40367"/>
<keyword evidence="5" id="KW-0804">Transcription</keyword>
<evidence type="ECO:0000256" key="6">
    <source>
        <dbReference type="ARBA" id="ARBA00023242"/>
    </source>
</evidence>
<dbReference type="AlphaFoldDB" id="A0AB39ZEW7"/>
<dbReference type="InterPro" id="IPR009072">
    <property type="entry name" value="Histone-fold"/>
</dbReference>
<dbReference type="Pfam" id="PF07524">
    <property type="entry name" value="Bromo_TP"/>
    <property type="match status" value="1"/>
</dbReference>
<comment type="similarity">
    <text evidence="2">Belongs to the TAF8 family.</text>
</comment>
<dbReference type="GeneID" id="108013109"/>
<dbReference type="Pfam" id="PF10406">
    <property type="entry name" value="TAF8_C"/>
    <property type="match status" value="1"/>
</dbReference>
<evidence type="ECO:0000313" key="10">
    <source>
        <dbReference type="RefSeq" id="XP_016934247.2"/>
    </source>
</evidence>
<evidence type="ECO:0000256" key="3">
    <source>
        <dbReference type="ARBA" id="ARBA00017307"/>
    </source>
</evidence>
<sequence length="300" mass="34330">MNTYDEALSKVLDHMLAMKKCKVVDEVLRQSMLALLRDRFREIANRTTNCSNHAGRSVPCYFDVEATFDQMNIQVRDLVAVCRGHSESEDVVKCPEPQTCDQDVHRGPQPMLCATKPREMACTSHIPDYLPPFPGPHTYRNTVMEQVTDRSYLAVRERHAENQLNTQKALNAFYLRCSPKLSLFESNQSDEVGSVLAVVPPKKPSFMDALMPRSEVFEKDIYEYKEEITHAALRCRFLKEPKEHWQQSSIQTTANWQAEDVEMQVLESDSDSGEDFVSVDDGEAMEESDSLQEINWSLPD</sequence>
<evidence type="ECO:0000256" key="2">
    <source>
        <dbReference type="ARBA" id="ARBA00008767"/>
    </source>
</evidence>
<dbReference type="Gene3D" id="1.10.20.10">
    <property type="entry name" value="Histone, subunit A"/>
    <property type="match status" value="1"/>
</dbReference>
<keyword evidence="9" id="KW-1185">Reference proteome</keyword>
<keyword evidence="6" id="KW-0539">Nucleus</keyword>
<evidence type="ECO:0000259" key="8">
    <source>
        <dbReference type="SMART" id="SM00576"/>
    </source>
</evidence>
<dbReference type="GO" id="GO:0046982">
    <property type="term" value="F:protein heterodimerization activity"/>
    <property type="evidence" value="ECO:0007669"/>
    <property type="project" value="InterPro"/>
</dbReference>
<evidence type="ECO:0000313" key="9">
    <source>
        <dbReference type="Proteomes" id="UP001652628"/>
    </source>
</evidence>